<evidence type="ECO:0000256" key="8">
    <source>
        <dbReference type="RuleBase" id="RU365104"/>
    </source>
</evidence>
<dbReference type="EMBL" id="WHYR01000002">
    <property type="protein sequence ID" value="MQL50944.1"/>
    <property type="molecule type" value="Genomic_DNA"/>
</dbReference>
<dbReference type="InterPro" id="IPR050095">
    <property type="entry name" value="ECF_ABC_transporter_ATP-bd"/>
</dbReference>
<dbReference type="Gene3D" id="3.40.50.300">
    <property type="entry name" value="P-loop containing nucleotide triphosphate hydrolases"/>
    <property type="match status" value="1"/>
</dbReference>
<dbReference type="EC" id="7.-.-.-" evidence="8"/>
<dbReference type="Proteomes" id="UP000441717">
    <property type="component" value="Unassembled WGS sequence"/>
</dbReference>
<evidence type="ECO:0000256" key="4">
    <source>
        <dbReference type="ARBA" id="ARBA00022741"/>
    </source>
</evidence>
<evidence type="ECO:0000256" key="1">
    <source>
        <dbReference type="ARBA" id="ARBA00004202"/>
    </source>
</evidence>
<dbReference type="NCBIfam" id="TIGR04521">
    <property type="entry name" value="ECF_ATPase_2"/>
    <property type="match status" value="1"/>
</dbReference>
<dbReference type="GO" id="GO:0016887">
    <property type="term" value="F:ATP hydrolysis activity"/>
    <property type="evidence" value="ECO:0007669"/>
    <property type="project" value="InterPro"/>
</dbReference>
<proteinExistence type="inferred from homology"/>
<feature type="domain" description="ABC transporter" evidence="9">
    <location>
        <begin position="2"/>
        <end position="243"/>
    </location>
</feature>
<organism evidence="10 11">
    <name type="scientific">Desulfofundulus thermobenzoicus</name>
    <dbReference type="NCBI Taxonomy" id="29376"/>
    <lineage>
        <taxon>Bacteria</taxon>
        <taxon>Bacillati</taxon>
        <taxon>Bacillota</taxon>
        <taxon>Clostridia</taxon>
        <taxon>Eubacteriales</taxon>
        <taxon>Peptococcaceae</taxon>
        <taxon>Desulfofundulus</taxon>
    </lineage>
</organism>
<keyword evidence="11" id="KW-1185">Reference proteome</keyword>
<evidence type="ECO:0000256" key="5">
    <source>
        <dbReference type="ARBA" id="ARBA00022840"/>
    </source>
</evidence>
<comment type="function">
    <text evidence="8">ATP-binding (A) component of a common energy-coupling factor (ECF) ABC-transporter complex.</text>
</comment>
<evidence type="ECO:0000256" key="2">
    <source>
        <dbReference type="ARBA" id="ARBA00022448"/>
    </source>
</evidence>
<dbReference type="InterPro" id="IPR027417">
    <property type="entry name" value="P-loop_NTPase"/>
</dbReference>
<dbReference type="FunFam" id="3.40.50.300:FF:000224">
    <property type="entry name" value="Energy-coupling factor transporter ATP-binding protein EcfA"/>
    <property type="match status" value="1"/>
</dbReference>
<name>A0A6N7ILZ1_9FIRM</name>
<keyword evidence="7 8" id="KW-0472">Membrane</keyword>
<dbReference type="PANTHER" id="PTHR43553:SF27">
    <property type="entry name" value="ENERGY-COUPLING FACTOR TRANSPORTER ATP-BINDING PROTEIN ECFA2"/>
    <property type="match status" value="1"/>
</dbReference>
<protein>
    <recommendedName>
        <fullName evidence="8">Energy-coupling factor transporter ATP-binding protein EcfA2</fullName>
        <ecNumber evidence="8">7.-.-.-</ecNumber>
    </recommendedName>
</protein>
<dbReference type="InterPro" id="IPR003439">
    <property type="entry name" value="ABC_transporter-like_ATP-bd"/>
</dbReference>
<dbReference type="SUPFAM" id="SSF52540">
    <property type="entry name" value="P-loop containing nucleoside triphosphate hydrolases"/>
    <property type="match status" value="1"/>
</dbReference>
<comment type="similarity">
    <text evidence="8">Belongs to the ABC transporter superfamily. Energy-coupling factor EcfA family.</text>
</comment>
<dbReference type="PANTHER" id="PTHR43553">
    <property type="entry name" value="HEAVY METAL TRANSPORTER"/>
    <property type="match status" value="1"/>
</dbReference>
<evidence type="ECO:0000256" key="3">
    <source>
        <dbReference type="ARBA" id="ARBA00022475"/>
    </source>
</evidence>
<gene>
    <name evidence="10" type="ORF">GFC01_01385</name>
</gene>
<sequence>MIVVEQLTHIYLPGTPLAVTSLQDIDLHIAEGSFVVIAGATGSGKSTLVQHFNGLLLPTRGRVRVGGMDTRDKDVRRNLWQKVGLLFQYPEQQLFEESVFAEVAFGPRNMGLDEITVKGRVRAALEMVGLDPAEYEHMSPFALSGGQRRRVALAGILAMGPRVLVLDEPAAGLDPAGREQLMHSLKDLQEKEGTTVVLITHYMEDAARYADWMVVLHRGRIWREGTPRGIFSDPEGLRAVGLDVPVPCRLAYRLRQKGVAVRSDVLTLDEVEEELKKVTGPGMPAAGLKAAGT</sequence>
<dbReference type="GO" id="GO:0043190">
    <property type="term" value="C:ATP-binding cassette (ABC) transporter complex"/>
    <property type="evidence" value="ECO:0007669"/>
    <property type="project" value="TreeGrafter"/>
</dbReference>
<dbReference type="CDD" id="cd03225">
    <property type="entry name" value="ABC_cobalt_CbiO_domain1"/>
    <property type="match status" value="1"/>
</dbReference>
<dbReference type="InterPro" id="IPR003593">
    <property type="entry name" value="AAA+_ATPase"/>
</dbReference>
<keyword evidence="3 8" id="KW-1003">Cell membrane</keyword>
<evidence type="ECO:0000256" key="6">
    <source>
        <dbReference type="ARBA" id="ARBA00022967"/>
    </source>
</evidence>
<dbReference type="Pfam" id="PF00005">
    <property type="entry name" value="ABC_tran"/>
    <property type="match status" value="1"/>
</dbReference>
<dbReference type="PROSITE" id="PS00211">
    <property type="entry name" value="ABC_TRANSPORTER_1"/>
    <property type="match status" value="1"/>
</dbReference>
<keyword evidence="5 8" id="KW-0067">ATP-binding</keyword>
<comment type="caution">
    <text evidence="10">The sequence shown here is derived from an EMBL/GenBank/DDBJ whole genome shotgun (WGS) entry which is preliminary data.</text>
</comment>
<keyword evidence="4 8" id="KW-0547">Nucleotide-binding</keyword>
<reference evidence="10 11" key="1">
    <citation type="submission" date="2019-10" db="EMBL/GenBank/DDBJ databases">
        <title>Comparative genomics of sulfur disproportionating microorganisms.</title>
        <authorList>
            <person name="Ward L.M."/>
            <person name="Bertran E."/>
            <person name="Johnston D."/>
        </authorList>
    </citation>
    <scope>NUCLEOTIDE SEQUENCE [LARGE SCALE GENOMIC DNA]</scope>
    <source>
        <strain evidence="10 11">DSM 14055</strain>
    </source>
</reference>
<evidence type="ECO:0000256" key="7">
    <source>
        <dbReference type="ARBA" id="ARBA00023136"/>
    </source>
</evidence>
<keyword evidence="6" id="KW-1278">Translocase</keyword>
<evidence type="ECO:0000313" key="10">
    <source>
        <dbReference type="EMBL" id="MQL50944.1"/>
    </source>
</evidence>
<dbReference type="GO" id="GO:0005524">
    <property type="term" value="F:ATP binding"/>
    <property type="evidence" value="ECO:0007669"/>
    <property type="project" value="UniProtKB-UniRule"/>
</dbReference>
<dbReference type="InterPro" id="IPR030946">
    <property type="entry name" value="EcfA2"/>
</dbReference>
<comment type="subcellular location">
    <subcellularLocation>
        <location evidence="1 8">Cell membrane</location>
        <topology evidence="1 8">Peripheral membrane protein</topology>
    </subcellularLocation>
</comment>
<evidence type="ECO:0000259" key="9">
    <source>
        <dbReference type="PROSITE" id="PS50893"/>
    </source>
</evidence>
<accession>A0A6N7ILZ1</accession>
<dbReference type="InterPro" id="IPR015856">
    <property type="entry name" value="ABC_transpr_CbiO/EcfA_su"/>
</dbReference>
<dbReference type="InterPro" id="IPR017871">
    <property type="entry name" value="ABC_transporter-like_CS"/>
</dbReference>
<dbReference type="PROSITE" id="PS50893">
    <property type="entry name" value="ABC_TRANSPORTER_2"/>
    <property type="match status" value="1"/>
</dbReference>
<dbReference type="GO" id="GO:0042626">
    <property type="term" value="F:ATPase-coupled transmembrane transporter activity"/>
    <property type="evidence" value="ECO:0007669"/>
    <property type="project" value="TreeGrafter"/>
</dbReference>
<dbReference type="SMART" id="SM00382">
    <property type="entry name" value="AAA"/>
    <property type="match status" value="1"/>
</dbReference>
<comment type="subunit">
    <text evidence="8">Forms a stable energy-coupling factor (ECF) transporter complex composed of 2 membrane-embedded substrate-binding proteins (S component), 2 ATP-binding proteins (A component) and 2 transmembrane proteins (T component).</text>
</comment>
<evidence type="ECO:0000313" key="11">
    <source>
        <dbReference type="Proteomes" id="UP000441717"/>
    </source>
</evidence>
<keyword evidence="2 8" id="KW-0813">Transport</keyword>
<dbReference type="AlphaFoldDB" id="A0A6N7ILZ1"/>